<name>A0A1J5PMY4_9ZZZZ</name>
<dbReference type="EMBL" id="MLJW01006452">
    <property type="protein sequence ID" value="OIQ66651.1"/>
    <property type="molecule type" value="Genomic_DNA"/>
</dbReference>
<sequence length="274" mass="29875">MHFFQDLGGRQTAVTGKGENHARGRSHGSESAQQLRQQDGQQQNHFERAGQYRIERYKKHIAASGGCLVHVGNGNHKRTQHQVAEQRRVNHRTDNAFGHRVRGIVRFFGSVGRCIKTGDGINGQQQSQAKQHPHALGGWPDIAARRSTVVLESHQARQVPVGCVGQQGQCESHGRGENQVAADVRQKRGEFDAQVIDDGLCHGNSNHEAGLRRKIGLPTQSRSEGSNKEVKRAHIDGSEHGDQAQQIQPGGQPAPTASTQNRTPVVKPASRGVG</sequence>
<evidence type="ECO:0000256" key="1">
    <source>
        <dbReference type="SAM" id="MobiDB-lite"/>
    </source>
</evidence>
<feature type="region of interest" description="Disordered" evidence="1">
    <location>
        <begin position="202"/>
        <end position="274"/>
    </location>
</feature>
<organism evidence="2">
    <name type="scientific">mine drainage metagenome</name>
    <dbReference type="NCBI Taxonomy" id="410659"/>
    <lineage>
        <taxon>unclassified sequences</taxon>
        <taxon>metagenomes</taxon>
        <taxon>ecological metagenomes</taxon>
    </lineage>
</organism>
<protein>
    <submittedName>
        <fullName evidence="2">Uncharacterized protein</fullName>
    </submittedName>
</protein>
<feature type="compositionally biased region" description="Basic and acidic residues" evidence="1">
    <location>
        <begin position="225"/>
        <end position="242"/>
    </location>
</feature>
<gene>
    <name evidence="2" type="ORF">GALL_517770</name>
</gene>
<feature type="region of interest" description="Disordered" evidence="1">
    <location>
        <begin position="1"/>
        <end position="45"/>
    </location>
</feature>
<reference evidence="2" key="1">
    <citation type="submission" date="2016-10" db="EMBL/GenBank/DDBJ databases">
        <title>Sequence of Gallionella enrichment culture.</title>
        <authorList>
            <person name="Poehlein A."/>
            <person name="Muehling M."/>
            <person name="Daniel R."/>
        </authorList>
    </citation>
    <scope>NUCLEOTIDE SEQUENCE</scope>
</reference>
<feature type="compositionally biased region" description="Low complexity" evidence="1">
    <location>
        <begin position="33"/>
        <end position="43"/>
    </location>
</feature>
<dbReference type="AlphaFoldDB" id="A0A1J5PMY4"/>
<proteinExistence type="predicted"/>
<feature type="compositionally biased region" description="Low complexity" evidence="1">
    <location>
        <begin position="243"/>
        <end position="257"/>
    </location>
</feature>
<evidence type="ECO:0000313" key="2">
    <source>
        <dbReference type="EMBL" id="OIQ66651.1"/>
    </source>
</evidence>
<accession>A0A1J5PMY4</accession>
<comment type="caution">
    <text evidence="2">The sequence shown here is derived from an EMBL/GenBank/DDBJ whole genome shotgun (WGS) entry which is preliminary data.</text>
</comment>